<accession>A0ABM8T8C8</accession>
<name>A0ABM8T8C8_9BURK</name>
<proteinExistence type="predicted"/>
<dbReference type="Proteomes" id="UP000673821">
    <property type="component" value="Unassembled WGS sequence"/>
</dbReference>
<evidence type="ECO:0000313" key="2">
    <source>
        <dbReference type="Proteomes" id="UP000673821"/>
    </source>
</evidence>
<reference evidence="1 2" key="1">
    <citation type="submission" date="2021-02" db="EMBL/GenBank/DDBJ databases">
        <authorList>
            <person name="Vanwijnsberghe S."/>
        </authorList>
    </citation>
    <scope>NUCLEOTIDE SEQUENCE [LARGE SCALE GENOMIC DNA]</scope>
    <source>
        <strain evidence="1 2">R-69776</strain>
    </source>
</reference>
<sequence>MRKQTLHRRRIKHVASKAERQIECTVTCLGVQHQIILRAVSTGVDACRGQTRQSQRIDAVVDTQIEHHLKQRRLQQIALRLQCIDDAAKRHVLMRMRGQHPIPHLLSKLRKSLARAQIAADHQRVDEESDNALRLDLLTPRGRNADTNIRRAGVAIQQHVEGGEQGHEERHALAGMTGTQTLRDAARHGARHMPPGA</sequence>
<evidence type="ECO:0000313" key="1">
    <source>
        <dbReference type="EMBL" id="CAE6864925.1"/>
    </source>
</evidence>
<dbReference type="EMBL" id="CAJNBH010000082">
    <property type="protein sequence ID" value="CAE6864925.1"/>
    <property type="molecule type" value="Genomic_DNA"/>
</dbReference>
<comment type="caution">
    <text evidence="1">The sequence shown here is derived from an EMBL/GenBank/DDBJ whole genome shotgun (WGS) entry which is preliminary data.</text>
</comment>
<gene>
    <name evidence="1" type="ORF">R69776_08204</name>
</gene>
<protein>
    <submittedName>
        <fullName evidence="1">Uncharacterized protein</fullName>
    </submittedName>
</protein>
<organism evidence="1 2">
    <name type="scientific">Paraburkholderia nemoris</name>
    <dbReference type="NCBI Taxonomy" id="2793076"/>
    <lineage>
        <taxon>Bacteria</taxon>
        <taxon>Pseudomonadati</taxon>
        <taxon>Pseudomonadota</taxon>
        <taxon>Betaproteobacteria</taxon>
        <taxon>Burkholderiales</taxon>
        <taxon>Burkholderiaceae</taxon>
        <taxon>Paraburkholderia</taxon>
    </lineage>
</organism>
<keyword evidence="2" id="KW-1185">Reference proteome</keyword>